<protein>
    <submittedName>
        <fullName evidence="2">Uncharacterized protein</fullName>
    </submittedName>
</protein>
<dbReference type="AlphaFoldDB" id="A0A0A9EP95"/>
<reference evidence="2" key="2">
    <citation type="journal article" date="2015" name="Data Brief">
        <title>Shoot transcriptome of the giant reed, Arundo donax.</title>
        <authorList>
            <person name="Barrero R.A."/>
            <person name="Guerrero F.D."/>
            <person name="Moolhuijzen P."/>
            <person name="Goolsby J.A."/>
            <person name="Tidwell J."/>
            <person name="Bellgard S.E."/>
            <person name="Bellgard M.I."/>
        </authorList>
    </citation>
    <scope>NUCLEOTIDE SEQUENCE</scope>
    <source>
        <tissue evidence="2">Shoot tissue taken approximately 20 cm above the soil surface</tissue>
    </source>
</reference>
<evidence type="ECO:0000313" key="2">
    <source>
        <dbReference type="EMBL" id="JAE00829.1"/>
    </source>
</evidence>
<reference evidence="2" key="1">
    <citation type="submission" date="2014-09" db="EMBL/GenBank/DDBJ databases">
        <authorList>
            <person name="Magalhaes I.L.F."/>
            <person name="Oliveira U."/>
            <person name="Santos F.R."/>
            <person name="Vidigal T.H.D.A."/>
            <person name="Brescovit A.D."/>
            <person name="Santos A.J."/>
        </authorList>
    </citation>
    <scope>NUCLEOTIDE SEQUENCE</scope>
    <source>
        <tissue evidence="2">Shoot tissue taken approximately 20 cm above the soil surface</tissue>
    </source>
</reference>
<evidence type="ECO:0000256" key="1">
    <source>
        <dbReference type="SAM" id="MobiDB-lite"/>
    </source>
</evidence>
<organism evidence="2">
    <name type="scientific">Arundo donax</name>
    <name type="common">Giant reed</name>
    <name type="synonym">Donax arundinaceus</name>
    <dbReference type="NCBI Taxonomy" id="35708"/>
    <lineage>
        <taxon>Eukaryota</taxon>
        <taxon>Viridiplantae</taxon>
        <taxon>Streptophyta</taxon>
        <taxon>Embryophyta</taxon>
        <taxon>Tracheophyta</taxon>
        <taxon>Spermatophyta</taxon>
        <taxon>Magnoliopsida</taxon>
        <taxon>Liliopsida</taxon>
        <taxon>Poales</taxon>
        <taxon>Poaceae</taxon>
        <taxon>PACMAD clade</taxon>
        <taxon>Arundinoideae</taxon>
        <taxon>Arundineae</taxon>
        <taxon>Arundo</taxon>
    </lineage>
</organism>
<sequence length="49" mass="5317">MVGRGSPRFPAMVGRGSPRFVAMVGKALQKRKSPKGCPPKKHVRSPRGM</sequence>
<dbReference type="EMBL" id="GBRH01197067">
    <property type="protein sequence ID" value="JAE00829.1"/>
    <property type="molecule type" value="Transcribed_RNA"/>
</dbReference>
<proteinExistence type="predicted"/>
<feature type="compositionally biased region" description="Basic residues" evidence="1">
    <location>
        <begin position="28"/>
        <end position="49"/>
    </location>
</feature>
<accession>A0A0A9EP95</accession>
<feature type="region of interest" description="Disordered" evidence="1">
    <location>
        <begin position="27"/>
        <end position="49"/>
    </location>
</feature>
<name>A0A0A9EP95_ARUDO</name>